<reference evidence="2 3" key="1">
    <citation type="submission" date="2020-02" db="EMBL/GenBank/DDBJ databases">
        <title>Tigecycline-resistant Acinetobacter species from pigs and migratory birds.</title>
        <authorList>
            <person name="Chen C."/>
            <person name="Sun J."/>
            <person name="Liao X.-P."/>
            <person name="Liu Y.-H."/>
        </authorList>
    </citation>
    <scope>NUCLEOTIDE SEQUENCE [LARGE SCALE GENOMIC DNA]</scope>
    <source>
        <strain evidence="2 3">YH12207_T</strain>
    </source>
</reference>
<dbReference type="EMBL" id="CP048659">
    <property type="protein sequence ID" value="QOW47170.1"/>
    <property type="molecule type" value="Genomic_DNA"/>
</dbReference>
<protein>
    <recommendedName>
        <fullName evidence="4">Lipoprotein</fullName>
    </recommendedName>
</protein>
<dbReference type="Proteomes" id="UP000593966">
    <property type="component" value="Chromosome"/>
</dbReference>
<dbReference type="AlphaFoldDB" id="A0A7S6VYE5"/>
<feature type="chain" id="PRO_5032764594" description="Lipoprotein" evidence="1">
    <location>
        <begin position="20"/>
        <end position="74"/>
    </location>
</feature>
<dbReference type="PROSITE" id="PS51257">
    <property type="entry name" value="PROKAR_LIPOPROTEIN"/>
    <property type="match status" value="1"/>
</dbReference>
<evidence type="ECO:0008006" key="4">
    <source>
        <dbReference type="Google" id="ProtNLM"/>
    </source>
</evidence>
<name>A0A7S6VYE5_9GAMM</name>
<organism evidence="2 3">
    <name type="scientific">Acinetobacter piscicola</name>
    <dbReference type="NCBI Taxonomy" id="2006115"/>
    <lineage>
        <taxon>Bacteria</taxon>
        <taxon>Pseudomonadati</taxon>
        <taxon>Pseudomonadota</taxon>
        <taxon>Gammaproteobacteria</taxon>
        <taxon>Moraxellales</taxon>
        <taxon>Moraxellaceae</taxon>
        <taxon>Acinetobacter</taxon>
    </lineage>
</organism>
<keyword evidence="3" id="KW-1185">Reference proteome</keyword>
<proteinExistence type="predicted"/>
<evidence type="ECO:0000313" key="3">
    <source>
        <dbReference type="Proteomes" id="UP000593966"/>
    </source>
</evidence>
<feature type="signal peptide" evidence="1">
    <location>
        <begin position="1"/>
        <end position="19"/>
    </location>
</feature>
<evidence type="ECO:0000313" key="2">
    <source>
        <dbReference type="EMBL" id="QOW47170.1"/>
    </source>
</evidence>
<keyword evidence="1" id="KW-0732">Signal</keyword>
<sequence length="74" mass="8232">MRILFLLGFLALALCGCHRNVTPPKAKFDEPEREQCYQTCLGSYKGNAEGARNKCFRIASKYQEGRSCHGGHGP</sequence>
<accession>A0A7S6VYE5</accession>
<gene>
    <name evidence="2" type="ORF">G0028_15505</name>
</gene>
<evidence type="ECO:0000256" key="1">
    <source>
        <dbReference type="SAM" id="SignalP"/>
    </source>
</evidence>
<dbReference type="RefSeq" id="WP_174493692.1">
    <property type="nucleotide sequence ID" value="NZ_CP048659.1"/>
</dbReference>